<name>X0VMI0_9ZZZZ</name>
<comment type="caution">
    <text evidence="1">The sequence shown here is derived from an EMBL/GenBank/DDBJ whole genome shotgun (WGS) entry which is preliminary data.</text>
</comment>
<evidence type="ECO:0000313" key="1">
    <source>
        <dbReference type="EMBL" id="GAG13683.1"/>
    </source>
</evidence>
<protein>
    <recommendedName>
        <fullName evidence="2">TonB-dependent receptor-like beta-barrel domain-containing protein</fullName>
    </recommendedName>
</protein>
<dbReference type="AlphaFoldDB" id="X0VMI0"/>
<organism evidence="1">
    <name type="scientific">marine sediment metagenome</name>
    <dbReference type="NCBI Taxonomy" id="412755"/>
    <lineage>
        <taxon>unclassified sequences</taxon>
        <taxon>metagenomes</taxon>
        <taxon>ecological metagenomes</taxon>
    </lineage>
</organism>
<reference evidence="1" key="1">
    <citation type="journal article" date="2014" name="Front. Microbiol.">
        <title>High frequency of phylogenetically diverse reductive dehalogenase-homologous genes in deep subseafloor sedimentary metagenomes.</title>
        <authorList>
            <person name="Kawai M."/>
            <person name="Futagami T."/>
            <person name="Toyoda A."/>
            <person name="Takaki Y."/>
            <person name="Nishi S."/>
            <person name="Hori S."/>
            <person name="Arai W."/>
            <person name="Tsubouchi T."/>
            <person name="Morono Y."/>
            <person name="Uchiyama I."/>
            <person name="Ito T."/>
            <person name="Fujiyama A."/>
            <person name="Inagaki F."/>
            <person name="Takami H."/>
        </authorList>
    </citation>
    <scope>NUCLEOTIDE SEQUENCE</scope>
    <source>
        <strain evidence="1">Expedition CK06-06</strain>
    </source>
</reference>
<gene>
    <name evidence="1" type="ORF">S01H1_33945</name>
</gene>
<dbReference type="EMBL" id="BARS01021104">
    <property type="protein sequence ID" value="GAG13683.1"/>
    <property type="molecule type" value="Genomic_DNA"/>
</dbReference>
<feature type="non-terminal residue" evidence="1">
    <location>
        <position position="1"/>
    </location>
</feature>
<proteinExistence type="predicted"/>
<accession>X0VMI0</accession>
<evidence type="ECO:0008006" key="2">
    <source>
        <dbReference type="Google" id="ProtNLM"/>
    </source>
</evidence>
<sequence>PSLGNNGHYEFKLGTQAMWKPCRWAALRGDITGFILSRNRECVATAFLNSNVKNIGLPVQAEIKWNYYILHLDMLFTPPNCYGFGGVIGYENYYKSQDDIRFCRSQARDCLGNLEQLSAKTITRNTRVMSHKIRGEAFAQACDWLQFFGGASSVLAGENISKETEWYLGFNAYF</sequence>